<sequence>MRVSESLAALVVSVGRNSAWVALEGEPGIRLAQIRRSSGARSMPVPGDRVLVSPLEDAIVVIDAIEPRERLLARRTVAGREKALAANVELLVTVTSLAAPPPRTIVLDQLLVYAHFEEIAALVVFTKADLAESPSALPALYSSLGYRCLSIDAKHGGGIDAFRSALEGSRSLLVGVSGVGKSSIFRWMGGENEIGDLSRFGLGRQTTTAARLVRLDPGFLIDSPGVADFGLGKVTPSELAPAFPEFVAAGRCRFADCSHRTEPDCAIRSGVARGEIAASRYESYTRFLSEG</sequence>
<dbReference type="GO" id="GO:0005525">
    <property type="term" value="F:GTP binding"/>
    <property type="evidence" value="ECO:0007669"/>
    <property type="project" value="InterPro"/>
</dbReference>
<proteinExistence type="inferred from homology"/>
<dbReference type="NCBIfam" id="TIGR00157">
    <property type="entry name" value="ribosome small subunit-dependent GTPase A"/>
    <property type="match status" value="1"/>
</dbReference>
<dbReference type="GO" id="GO:0003924">
    <property type="term" value="F:GTPase activity"/>
    <property type="evidence" value="ECO:0007669"/>
    <property type="project" value="InterPro"/>
</dbReference>
<dbReference type="EMBL" id="CABL01000002">
    <property type="protein sequence ID" value="CBH74680.1"/>
    <property type="molecule type" value="Genomic_DNA"/>
</dbReference>
<feature type="domain" description="EngC GTPase" evidence="1">
    <location>
        <begin position="86"/>
        <end position="227"/>
    </location>
</feature>
<reference evidence="2" key="1">
    <citation type="submission" date="2009-10" db="EMBL/GenBank/DDBJ databases">
        <title>Diversity of trophic interactions inside an arsenic-rich microbial ecosystem.</title>
        <authorList>
            <person name="Bertin P.N."/>
            <person name="Heinrich-Salmeron A."/>
            <person name="Pelletier E."/>
            <person name="Goulhen-Chollet F."/>
            <person name="Arsene-Ploetze F."/>
            <person name="Gallien S."/>
            <person name="Calteau A."/>
            <person name="Vallenet D."/>
            <person name="Casiot C."/>
            <person name="Chane-Woon-Ming B."/>
            <person name="Giloteaux L."/>
            <person name="Barakat M."/>
            <person name="Bonnefoy V."/>
            <person name="Bruneel O."/>
            <person name="Chandler M."/>
            <person name="Cleiss J."/>
            <person name="Duran R."/>
            <person name="Elbaz-Poulichet F."/>
            <person name="Fonknechten N."/>
            <person name="Lauga B."/>
            <person name="Mornico D."/>
            <person name="Ortet P."/>
            <person name="Schaeffer C."/>
            <person name="Siguier P."/>
            <person name="Alexander Thil Smith A."/>
            <person name="Van Dorsselaer A."/>
            <person name="Weissenbach J."/>
            <person name="Medigue C."/>
            <person name="Le Paslier D."/>
        </authorList>
    </citation>
    <scope>NUCLEOTIDE SEQUENCE</scope>
</reference>
<dbReference type="Pfam" id="PF03193">
    <property type="entry name" value="RsgA_GTPase"/>
    <property type="match status" value="1"/>
</dbReference>
<dbReference type="PANTHER" id="PTHR32120">
    <property type="entry name" value="SMALL RIBOSOMAL SUBUNIT BIOGENESIS GTPASE RSGA"/>
    <property type="match status" value="1"/>
</dbReference>
<dbReference type="PROSITE" id="PS50936">
    <property type="entry name" value="ENGC_GTPASE"/>
    <property type="match status" value="1"/>
</dbReference>
<dbReference type="InterPro" id="IPR010914">
    <property type="entry name" value="RsgA_GTPase_dom"/>
</dbReference>
<name>E6PDZ5_9ZZZZ</name>
<dbReference type="CDD" id="cd01854">
    <property type="entry name" value="YjeQ_EngC"/>
    <property type="match status" value="1"/>
</dbReference>
<dbReference type="HAMAP" id="MF_01820">
    <property type="entry name" value="GTPase_RsgA"/>
    <property type="match status" value="1"/>
</dbReference>
<evidence type="ECO:0000313" key="2">
    <source>
        <dbReference type="EMBL" id="CBH74680.1"/>
    </source>
</evidence>
<protein>
    <submittedName>
        <fullName evidence="2">GTPase EngC</fullName>
    </submittedName>
</protein>
<dbReference type="InterPro" id="IPR004881">
    <property type="entry name" value="Ribosome_biogen_GTPase_RsgA"/>
</dbReference>
<dbReference type="AlphaFoldDB" id="E6PDZ5"/>
<dbReference type="InterPro" id="IPR027417">
    <property type="entry name" value="P-loop_NTPase"/>
</dbReference>
<dbReference type="Gene3D" id="1.10.40.50">
    <property type="entry name" value="Probable gtpase engc, domain 3"/>
    <property type="match status" value="1"/>
</dbReference>
<evidence type="ECO:0000259" key="1">
    <source>
        <dbReference type="PROSITE" id="PS50936"/>
    </source>
</evidence>
<gene>
    <name evidence="2" type="ORF">CARN1_1783</name>
</gene>
<organism evidence="2">
    <name type="scientific">mine drainage metagenome</name>
    <dbReference type="NCBI Taxonomy" id="410659"/>
    <lineage>
        <taxon>unclassified sequences</taxon>
        <taxon>metagenomes</taxon>
        <taxon>ecological metagenomes</taxon>
    </lineage>
</organism>
<accession>E6PDZ5</accession>
<dbReference type="SUPFAM" id="SSF52540">
    <property type="entry name" value="P-loop containing nucleoside triphosphate hydrolases"/>
    <property type="match status" value="1"/>
</dbReference>
<comment type="caution">
    <text evidence="2">The sequence shown here is derived from an EMBL/GenBank/DDBJ whole genome shotgun (WGS) entry which is preliminary data.</text>
</comment>
<dbReference type="PANTHER" id="PTHR32120:SF11">
    <property type="entry name" value="SMALL RIBOSOMAL SUBUNIT BIOGENESIS GTPASE RSGA 1, MITOCHONDRIAL-RELATED"/>
    <property type="match status" value="1"/>
</dbReference>
<dbReference type="Gene3D" id="3.40.50.300">
    <property type="entry name" value="P-loop containing nucleotide triphosphate hydrolases"/>
    <property type="match status" value="1"/>
</dbReference>